<sequence length="286" mass="33108">MTEPKMTFPASGNIILYGDCWPVVSAVQSLVTSILPNSQCKVITTLPSLLKQLTRDPRALLILCLRPREHVFLFYALRQELFDHPALIISDEIFFNDKLMLRVWGDLPCMMHDELSMMVTSQQLCELLTVPPDHCPEKSRLADFLKSPTLPEGLSEVPQIFHLEEPLMDYMSLLLYREMLDRKITPFRMRMLQAIWSGYQTREELIAELDAPKSKIWNEKHRLLIQLGMDARLRNLLYGTRFCLFLQRTAFMSPAETEHLRAEAREQLTTGTENYCTKIITNEATS</sequence>
<organism evidence="1">
    <name type="scientific">Salmonella enterica subsp. enterica serovar Bareilly str. CFSAN000189</name>
    <dbReference type="NCBI Taxonomy" id="1173427"/>
    <lineage>
        <taxon>Bacteria</taxon>
        <taxon>Pseudomonadati</taxon>
        <taxon>Pseudomonadota</taxon>
        <taxon>Gammaproteobacteria</taxon>
        <taxon>Enterobacterales</taxon>
        <taxon>Enterobacteriaceae</taxon>
        <taxon>Salmonella</taxon>
    </lineage>
</organism>
<accession>A0A4D6P747</accession>
<name>A0A4D6P747_SALET</name>
<dbReference type="AlphaFoldDB" id="A0A4D6P747"/>
<reference evidence="1" key="1">
    <citation type="submission" date="2019-04" db="EMBL/GenBank/DDBJ databases">
        <title>Whole genome sequencing of cultured pathogen.</title>
        <authorList>
            <person name="Hoffmann M."/>
            <person name="Sanchez M."/>
            <person name="Timme R."/>
        </authorList>
    </citation>
    <scope>NUCLEOTIDE SEQUENCE</scope>
    <source>
        <strain evidence="1">CFSAN000189</strain>
    </source>
</reference>
<evidence type="ECO:0000313" key="1">
    <source>
        <dbReference type="EMBL" id="QCF20525.1"/>
    </source>
</evidence>
<gene>
    <name evidence="1" type="ORF">SEEB0189_04615</name>
</gene>
<protein>
    <recommendedName>
        <fullName evidence="2">Transcriptional regulator</fullName>
    </recommendedName>
</protein>
<dbReference type="KEGG" id="seeb:SEEB0189_004795"/>
<dbReference type="EMBL" id="CP039502">
    <property type="protein sequence ID" value="QCF20525.1"/>
    <property type="molecule type" value="Genomic_DNA"/>
</dbReference>
<proteinExistence type="predicted"/>
<evidence type="ECO:0008006" key="2">
    <source>
        <dbReference type="Google" id="ProtNLM"/>
    </source>
</evidence>
<dbReference type="RefSeq" id="WP_020839056.1">
    <property type="nucleotide sequence ID" value="NZ_CP034177.1"/>
</dbReference>